<feature type="transmembrane region" description="Helical" evidence="8">
    <location>
        <begin position="231"/>
        <end position="254"/>
    </location>
</feature>
<evidence type="ECO:0000313" key="9">
    <source>
        <dbReference type="EMBL" id="MCY9611133.1"/>
    </source>
</evidence>
<organism evidence="10 11">
    <name type="scientific">Paenibacillus thiaminolyticus</name>
    <name type="common">Bacillus thiaminolyticus</name>
    <dbReference type="NCBI Taxonomy" id="49283"/>
    <lineage>
        <taxon>Bacteria</taxon>
        <taxon>Bacillati</taxon>
        <taxon>Bacillota</taxon>
        <taxon>Bacilli</taxon>
        <taxon>Bacillales</taxon>
        <taxon>Paenibacillaceae</taxon>
        <taxon>Paenibacillus</taxon>
    </lineage>
</organism>
<dbReference type="Proteomes" id="UP000315377">
    <property type="component" value="Chromosome"/>
</dbReference>
<dbReference type="EMBL" id="JAMDMM010000074">
    <property type="protein sequence ID" value="MCY9611133.1"/>
    <property type="molecule type" value="Genomic_DNA"/>
</dbReference>
<feature type="transmembrane region" description="Helical" evidence="8">
    <location>
        <begin position="106"/>
        <end position="136"/>
    </location>
</feature>
<evidence type="ECO:0000256" key="2">
    <source>
        <dbReference type="ARBA" id="ARBA00022448"/>
    </source>
</evidence>
<reference evidence="10 11" key="1">
    <citation type="submission" date="2019-07" db="EMBL/GenBank/DDBJ databases">
        <title>Paenibacillus thiaminolyticus NRRL B-4156.</title>
        <authorList>
            <person name="Hehnly C."/>
            <person name="Zhang L."/>
        </authorList>
    </citation>
    <scope>NUCLEOTIDE SEQUENCE [LARGE SCALE GENOMIC DNA]</scope>
    <source>
        <strain evidence="10 11">NRRL B-4156</strain>
    </source>
</reference>
<feature type="compositionally biased region" description="Low complexity" evidence="7">
    <location>
        <begin position="283"/>
        <end position="298"/>
    </location>
</feature>
<dbReference type="GeneID" id="76997349"/>
<accession>A0AAP9DVW7</accession>
<keyword evidence="5 8" id="KW-0472">Membrane</keyword>
<dbReference type="PANTHER" id="PTHR30520">
    <property type="entry name" value="FORMATE TRANSPORTER-RELATED"/>
    <property type="match status" value="1"/>
</dbReference>
<gene>
    <name evidence="10" type="ORF">FLT43_15405</name>
    <name evidence="9" type="ORF">M5W83_28715</name>
</gene>
<keyword evidence="3 8" id="KW-0812">Transmembrane</keyword>
<feature type="transmembrane region" description="Helical" evidence="8">
    <location>
        <begin position="60"/>
        <end position="85"/>
    </location>
</feature>
<dbReference type="FunFam" id="1.20.1080.10:FF:000011">
    <property type="entry name" value="Formate family transporter"/>
    <property type="match status" value="1"/>
</dbReference>
<dbReference type="PANTHER" id="PTHR30520:SF6">
    <property type="entry name" value="FORMATE_NITRATE FAMILY TRANSPORTER (EUROFUNG)"/>
    <property type="match status" value="1"/>
</dbReference>
<dbReference type="GO" id="GO:0005886">
    <property type="term" value="C:plasma membrane"/>
    <property type="evidence" value="ECO:0007669"/>
    <property type="project" value="TreeGrafter"/>
</dbReference>
<dbReference type="Pfam" id="PF01226">
    <property type="entry name" value="Form_Nir_trans"/>
    <property type="match status" value="1"/>
</dbReference>
<dbReference type="GO" id="GO:0015499">
    <property type="term" value="F:formate transmembrane transporter activity"/>
    <property type="evidence" value="ECO:0007669"/>
    <property type="project" value="TreeGrafter"/>
</dbReference>
<feature type="transmembrane region" description="Helical" evidence="8">
    <location>
        <begin position="156"/>
        <end position="178"/>
    </location>
</feature>
<comment type="similarity">
    <text evidence="6">Belongs to the FNT transporter (TC 1.A.16) family.</text>
</comment>
<dbReference type="Proteomes" id="UP001209276">
    <property type="component" value="Unassembled WGS sequence"/>
</dbReference>
<evidence type="ECO:0000256" key="7">
    <source>
        <dbReference type="SAM" id="MobiDB-lite"/>
    </source>
</evidence>
<evidence type="ECO:0000256" key="1">
    <source>
        <dbReference type="ARBA" id="ARBA00004141"/>
    </source>
</evidence>
<dbReference type="InterPro" id="IPR000292">
    <property type="entry name" value="For/NO2_transpt"/>
</dbReference>
<evidence type="ECO:0000313" key="10">
    <source>
        <dbReference type="EMBL" id="QDM44704.1"/>
    </source>
</evidence>
<feature type="transmembrane region" description="Helical" evidence="8">
    <location>
        <begin position="190"/>
        <end position="211"/>
    </location>
</feature>
<dbReference type="InterPro" id="IPR023271">
    <property type="entry name" value="Aquaporin-like"/>
</dbReference>
<evidence type="ECO:0000256" key="4">
    <source>
        <dbReference type="ARBA" id="ARBA00022989"/>
    </source>
</evidence>
<evidence type="ECO:0000256" key="6">
    <source>
        <dbReference type="ARBA" id="ARBA00049660"/>
    </source>
</evidence>
<reference evidence="9 12" key="2">
    <citation type="submission" date="2022-05" db="EMBL/GenBank/DDBJ databases">
        <title>Genome Sequencing of Bee-Associated Microbes.</title>
        <authorList>
            <person name="Dunlap C."/>
        </authorList>
    </citation>
    <scope>NUCLEOTIDE SEQUENCE [LARGE SCALE GENOMIC DNA]</scope>
    <source>
        <strain evidence="9 12">NRRL B-14613</strain>
    </source>
</reference>
<dbReference type="Gene3D" id="1.20.1080.10">
    <property type="entry name" value="Glycerol uptake facilitator protein"/>
    <property type="match status" value="1"/>
</dbReference>
<protein>
    <submittedName>
        <fullName evidence="10">Formate/nitrite transporter family protein</fullName>
    </submittedName>
</protein>
<feature type="region of interest" description="Disordered" evidence="7">
    <location>
        <begin position="283"/>
        <end position="305"/>
    </location>
</feature>
<evidence type="ECO:0000256" key="5">
    <source>
        <dbReference type="ARBA" id="ARBA00023136"/>
    </source>
</evidence>
<dbReference type="EMBL" id="CP041405">
    <property type="protein sequence ID" value="QDM44704.1"/>
    <property type="molecule type" value="Genomic_DNA"/>
</dbReference>
<evidence type="ECO:0000256" key="8">
    <source>
        <dbReference type="SAM" id="Phobius"/>
    </source>
</evidence>
<sequence length="305" mass="31685">MAGYLKPQEIAAATVETGASKARNPLSVMVILGFLAGAFIALGYLLYIRVTAGAPPEWGTITGLIGASLFPIGLILVLLGGGELLTGNMMAVPLARMKGRITTAEVVRNLIVITLSNFLGAIFVAYFFGHIVGLTADGVYLEKTVSVAGHKLEEGFLQAFVSGIGCNWLVALAVWLSYGSKSFSGKVLGIWFPTMTFVAIGFQHVVANMFVIPAAIFEGYYSWGEYMMNFIPVWLGNLTGGAVFVAGAYCLAYLRPNPDPALPAQTSGTRASASAVVTASAASASSAAPATSASPSGSLDHSVTG</sequence>
<keyword evidence="2" id="KW-0813">Transport</keyword>
<comment type="subcellular location">
    <subcellularLocation>
        <location evidence="1">Membrane</location>
        <topology evidence="1">Multi-pass membrane protein</topology>
    </subcellularLocation>
</comment>
<evidence type="ECO:0000313" key="12">
    <source>
        <dbReference type="Proteomes" id="UP001209276"/>
    </source>
</evidence>
<keyword evidence="4 8" id="KW-1133">Transmembrane helix</keyword>
<name>A0AAP9DVW7_PANTH</name>
<evidence type="ECO:0000313" key="11">
    <source>
        <dbReference type="Proteomes" id="UP000315377"/>
    </source>
</evidence>
<feature type="transmembrane region" description="Helical" evidence="8">
    <location>
        <begin position="26"/>
        <end position="48"/>
    </location>
</feature>
<dbReference type="AlphaFoldDB" id="A0AAP9DVW7"/>
<evidence type="ECO:0000256" key="3">
    <source>
        <dbReference type="ARBA" id="ARBA00022692"/>
    </source>
</evidence>
<dbReference type="RefSeq" id="WP_087444463.1">
    <property type="nucleotide sequence ID" value="NZ_CABMNB010000046.1"/>
</dbReference>
<keyword evidence="12" id="KW-1185">Reference proteome</keyword>
<proteinExistence type="inferred from homology"/>